<dbReference type="Proteomes" id="UP000582659">
    <property type="component" value="Unassembled WGS sequence"/>
</dbReference>
<dbReference type="EMBL" id="CAJFDI010000004">
    <property type="protein sequence ID" value="CAD5225752.1"/>
    <property type="molecule type" value="Genomic_DNA"/>
</dbReference>
<evidence type="ECO:0000256" key="1">
    <source>
        <dbReference type="SAM" id="MobiDB-lite"/>
    </source>
</evidence>
<sequence>MRNFVVFSLFFLVATVAWIEAQSPEPSQEPNDKQEAEKEGKVDEIIEKLKQLRSKDGEELKDLDLPPKSGDVKKLIDQLQQKYPDLQETLEKLSNNVETYDQQIQALKEEVKQTIKKLQSELLEDDD</sequence>
<gene>
    <name evidence="3" type="ORF">BXYJ_LOCUS8702</name>
</gene>
<feature type="region of interest" description="Disordered" evidence="1">
    <location>
        <begin position="22"/>
        <end position="42"/>
    </location>
</feature>
<dbReference type="AlphaFoldDB" id="A0A1I7RIB1"/>
<organism evidence="5 7">
    <name type="scientific">Bursaphelenchus xylophilus</name>
    <name type="common">Pinewood nematode worm</name>
    <name type="synonym">Aphelenchoides xylophilus</name>
    <dbReference type="NCBI Taxonomy" id="6326"/>
    <lineage>
        <taxon>Eukaryota</taxon>
        <taxon>Metazoa</taxon>
        <taxon>Ecdysozoa</taxon>
        <taxon>Nematoda</taxon>
        <taxon>Chromadorea</taxon>
        <taxon>Rhabditida</taxon>
        <taxon>Tylenchina</taxon>
        <taxon>Tylenchomorpha</taxon>
        <taxon>Aphelenchoidea</taxon>
        <taxon>Aphelenchoididae</taxon>
        <taxon>Bursaphelenchus</taxon>
    </lineage>
</organism>
<dbReference type="SMR" id="A0A1I7RIB1"/>
<keyword evidence="2" id="KW-0732">Signal</keyword>
<dbReference type="EMBL" id="CAJFCV020000004">
    <property type="protein sequence ID" value="CAG9115034.1"/>
    <property type="molecule type" value="Genomic_DNA"/>
</dbReference>
<feature type="signal peptide" evidence="2">
    <location>
        <begin position="1"/>
        <end position="21"/>
    </location>
</feature>
<evidence type="ECO:0000313" key="4">
    <source>
        <dbReference type="EMBL" id="CAG9115034.1"/>
    </source>
</evidence>
<keyword evidence="6" id="KW-1185">Reference proteome</keyword>
<proteinExistence type="predicted"/>
<evidence type="ECO:0000313" key="6">
    <source>
        <dbReference type="Proteomes" id="UP000659654"/>
    </source>
</evidence>
<dbReference type="WBParaSite" id="BXY_0044000.1">
    <property type="protein sequence ID" value="BXY_0044000.1"/>
    <property type="gene ID" value="BXY_0044000"/>
</dbReference>
<dbReference type="Proteomes" id="UP000095284">
    <property type="component" value="Unplaced"/>
</dbReference>
<reference evidence="7" key="1">
    <citation type="submission" date="2016-11" db="UniProtKB">
        <authorList>
            <consortium name="WormBaseParasite"/>
        </authorList>
    </citation>
    <scope>IDENTIFICATION</scope>
</reference>
<feature type="chain" id="PRO_5036021800" evidence="2">
    <location>
        <begin position="22"/>
        <end position="127"/>
    </location>
</feature>
<accession>A0A1I7RIB1</accession>
<reference evidence="4" key="2">
    <citation type="submission" date="2020-08" db="EMBL/GenBank/DDBJ databases">
        <authorList>
            <person name="Kikuchi T."/>
        </authorList>
    </citation>
    <scope>NUCLEOTIDE SEQUENCE</scope>
    <source>
        <strain evidence="3">Ka4C1</strain>
    </source>
</reference>
<feature type="compositionally biased region" description="Basic and acidic residues" evidence="1">
    <location>
        <begin position="30"/>
        <end position="42"/>
    </location>
</feature>
<protein>
    <submittedName>
        <fullName evidence="3">(pine wood nematode) hypothetical protein</fullName>
    </submittedName>
</protein>
<evidence type="ECO:0000256" key="2">
    <source>
        <dbReference type="SAM" id="SignalP"/>
    </source>
</evidence>
<dbReference type="Proteomes" id="UP000659654">
    <property type="component" value="Unassembled WGS sequence"/>
</dbReference>
<name>A0A1I7RIB1_BURXY</name>
<evidence type="ECO:0000313" key="5">
    <source>
        <dbReference type="Proteomes" id="UP000095284"/>
    </source>
</evidence>
<evidence type="ECO:0000313" key="3">
    <source>
        <dbReference type="EMBL" id="CAD5225752.1"/>
    </source>
</evidence>
<evidence type="ECO:0000313" key="7">
    <source>
        <dbReference type="WBParaSite" id="BXY_0044000.1"/>
    </source>
</evidence>